<reference evidence="2 3" key="1">
    <citation type="submission" date="2020-12" db="EMBL/GenBank/DDBJ databases">
        <title>A novel species.</title>
        <authorList>
            <person name="Li K."/>
        </authorList>
    </citation>
    <scope>NUCLEOTIDE SEQUENCE [LARGE SCALE GENOMIC DNA]</scope>
    <source>
        <strain evidence="2 3">ZYC-3</strain>
    </source>
</reference>
<dbReference type="AlphaFoldDB" id="A0A7T7KYM4"/>
<feature type="transmembrane region" description="Helical" evidence="1">
    <location>
        <begin position="78"/>
        <end position="97"/>
    </location>
</feature>
<organism evidence="2 3">
    <name type="scientific">Streptomyces liliifuscus</name>
    <dbReference type="NCBI Taxonomy" id="2797636"/>
    <lineage>
        <taxon>Bacteria</taxon>
        <taxon>Bacillati</taxon>
        <taxon>Actinomycetota</taxon>
        <taxon>Actinomycetes</taxon>
        <taxon>Kitasatosporales</taxon>
        <taxon>Streptomycetaceae</taxon>
        <taxon>Streptomyces</taxon>
    </lineage>
</organism>
<accession>A0A7T7KYM4</accession>
<keyword evidence="1" id="KW-1133">Transmembrane helix</keyword>
<dbReference type="EMBL" id="CP066831">
    <property type="protein sequence ID" value="QQM43204.1"/>
    <property type="molecule type" value="Genomic_DNA"/>
</dbReference>
<proteinExistence type="predicted"/>
<name>A0A7T7KYM4_9ACTN</name>
<evidence type="ECO:0000313" key="3">
    <source>
        <dbReference type="Proteomes" id="UP000595636"/>
    </source>
</evidence>
<feature type="transmembrane region" description="Helical" evidence="1">
    <location>
        <begin position="139"/>
        <end position="157"/>
    </location>
</feature>
<evidence type="ECO:0000256" key="1">
    <source>
        <dbReference type="SAM" id="Phobius"/>
    </source>
</evidence>
<feature type="transmembrane region" description="Helical" evidence="1">
    <location>
        <begin position="233"/>
        <end position="254"/>
    </location>
</feature>
<dbReference type="Proteomes" id="UP000595636">
    <property type="component" value="Chromosome"/>
</dbReference>
<sequence>MLIREALRNLRLTWRPLYRLTLLVTGLATLVGSVVVGAGFLLSWGTFEEVRRSADQDVAYEDPIAAYIDGTMENLQQVGAGVTVLLLALAAAVVAVLQTAYTVAFEHTAEEGQQALTVRVLWARMRPHVGVAYWVQWRIWLRVGAVGFLALMISVLADSGEVPGVERTLVGDTATWQYRLVGGVLPITVAVLALFVYFRHCVATAALVTENSSSKAAVRRAWALTKRAPWKTYGIGLLLAAAVVLAFVVLRYAAAPVAHVLGLGMLWLSDDNPYITGVLVLITPTAVALLLLPLVVLPFVCSVVAVLYRDLGARDPRVAAPVA</sequence>
<feature type="transmembrane region" description="Helical" evidence="1">
    <location>
        <begin position="177"/>
        <end position="198"/>
    </location>
</feature>
<protein>
    <submittedName>
        <fullName evidence="2">Uncharacterized protein</fullName>
    </submittedName>
</protein>
<evidence type="ECO:0000313" key="2">
    <source>
        <dbReference type="EMBL" id="QQM43204.1"/>
    </source>
</evidence>
<keyword evidence="1" id="KW-0812">Transmembrane</keyword>
<dbReference type="KEGG" id="slf:JEQ17_29890"/>
<gene>
    <name evidence="2" type="ORF">JEQ17_29890</name>
</gene>
<keyword evidence="3" id="KW-1185">Reference proteome</keyword>
<feature type="transmembrane region" description="Helical" evidence="1">
    <location>
        <begin position="274"/>
        <end position="307"/>
    </location>
</feature>
<dbReference type="RefSeq" id="WP_200398040.1">
    <property type="nucleotide sequence ID" value="NZ_CP066831.1"/>
</dbReference>
<feature type="transmembrane region" description="Helical" evidence="1">
    <location>
        <begin position="20"/>
        <end position="42"/>
    </location>
</feature>
<keyword evidence="1" id="KW-0472">Membrane</keyword>